<dbReference type="OrthoDB" id="9793939at2"/>
<name>K9P4U2_CYAGP</name>
<dbReference type="Pfam" id="PF10531">
    <property type="entry name" value="SLBB"/>
    <property type="match status" value="2"/>
</dbReference>
<evidence type="ECO:0000313" key="4">
    <source>
        <dbReference type="EMBL" id="AFY28402.1"/>
    </source>
</evidence>
<evidence type="ECO:0000259" key="2">
    <source>
        <dbReference type="Pfam" id="PF02563"/>
    </source>
</evidence>
<dbReference type="InterPro" id="IPR049712">
    <property type="entry name" value="Poly_export"/>
</dbReference>
<gene>
    <name evidence="4" type="ordered locus">Cyagr_1224</name>
</gene>
<dbReference type="EMBL" id="CP003495">
    <property type="protein sequence ID" value="AFY28402.1"/>
    <property type="molecule type" value="Genomic_DNA"/>
</dbReference>
<dbReference type="Pfam" id="PF02563">
    <property type="entry name" value="Poly_export"/>
    <property type="match status" value="1"/>
</dbReference>
<dbReference type="InterPro" id="IPR003715">
    <property type="entry name" value="Poly_export_N"/>
</dbReference>
<organism evidence="4 5">
    <name type="scientific">Cyanobium gracile (strain ATCC 27147 / PCC 6307)</name>
    <dbReference type="NCBI Taxonomy" id="292564"/>
    <lineage>
        <taxon>Bacteria</taxon>
        <taxon>Bacillati</taxon>
        <taxon>Cyanobacteriota</taxon>
        <taxon>Cyanophyceae</taxon>
        <taxon>Synechococcales</taxon>
        <taxon>Prochlorococcaceae</taxon>
        <taxon>Cyanobium</taxon>
    </lineage>
</organism>
<evidence type="ECO:0000259" key="3">
    <source>
        <dbReference type="Pfam" id="PF10531"/>
    </source>
</evidence>
<proteinExistence type="predicted"/>
<evidence type="ECO:0000256" key="1">
    <source>
        <dbReference type="ARBA" id="ARBA00022729"/>
    </source>
</evidence>
<keyword evidence="1" id="KW-0732">Signal</keyword>
<reference evidence="5" key="1">
    <citation type="journal article" date="2013" name="Proc. Natl. Acad. Sci. U.S.A.">
        <title>Improving the coverage of the cyanobacterial phylum using diversity-driven genome sequencing.</title>
        <authorList>
            <person name="Shih P.M."/>
            <person name="Wu D."/>
            <person name="Latifi A."/>
            <person name="Axen S.D."/>
            <person name="Fewer D.P."/>
            <person name="Talla E."/>
            <person name="Calteau A."/>
            <person name="Cai F."/>
            <person name="Tandeau de Marsac N."/>
            <person name="Rippka R."/>
            <person name="Herdman M."/>
            <person name="Sivonen K."/>
            <person name="Coursin T."/>
            <person name="Laurent T."/>
            <person name="Goodwin L."/>
            <person name="Nolan M."/>
            <person name="Davenport K.W."/>
            <person name="Han C.S."/>
            <person name="Rubin E.M."/>
            <person name="Eisen J.A."/>
            <person name="Woyke T."/>
            <person name="Gugger M."/>
            <person name="Kerfeld C.A."/>
        </authorList>
    </citation>
    <scope>NUCLEOTIDE SEQUENCE [LARGE SCALE GENOMIC DNA]</scope>
    <source>
        <strain evidence="5">ATCC 27147 / PCC 6307</strain>
    </source>
</reference>
<dbReference type="Proteomes" id="UP000010388">
    <property type="component" value="Chromosome"/>
</dbReference>
<protein>
    <submittedName>
        <fullName evidence="4">Periplasmic protein involved in polysaccharide export</fullName>
    </submittedName>
</protein>
<feature type="domain" description="Soluble ligand binding" evidence="3">
    <location>
        <begin position="153"/>
        <end position="203"/>
    </location>
</feature>
<dbReference type="InterPro" id="IPR019554">
    <property type="entry name" value="Soluble_ligand-bd"/>
</dbReference>
<dbReference type="KEGG" id="cgc:Cyagr_1224"/>
<sequence length="383" mass="40768">MRVRRSIRHRLSAVGVLGLAGVLVAPTGLKAAVPQGAAPHSPWRGPAAVSATPLPGPASSAPLPLTVTEVYNDLYVLGPGDGLQLTFTDPSASAIGGPVIILPDGTSTMSLLGSVQLTGLTIGQATRWLTSLYAKQLVRPELILSLTTPRPVKVTVIGEVGRPGLYPLPSYSTPVSAIQTAGGVTLNADIRKILLRRLAGPDGSQKQTVLDLAQVFQVGNQRQNPILFDGDTIVVARTEDLIPEEILQIGSTNLAPATITVSVIGEVRSPGTLSLPANTPLAEAIFRAGGAENWRANKNDIELVRLNRNGTTTREVYSYRDGIGVSKGLNPPLRDRDTIIVNRTFYAEAIDVINQVIVPLSQAASSYYFFRDTFNGNNNNNFR</sequence>
<dbReference type="eggNOG" id="COG1596">
    <property type="taxonomic scope" value="Bacteria"/>
</dbReference>
<accession>K9P4U2</accession>
<evidence type="ECO:0000313" key="5">
    <source>
        <dbReference type="Proteomes" id="UP000010388"/>
    </source>
</evidence>
<dbReference type="PANTHER" id="PTHR33619">
    <property type="entry name" value="POLYSACCHARIDE EXPORT PROTEIN GFCE-RELATED"/>
    <property type="match status" value="1"/>
</dbReference>
<dbReference type="PANTHER" id="PTHR33619:SF3">
    <property type="entry name" value="POLYSACCHARIDE EXPORT PROTEIN GFCE-RELATED"/>
    <property type="match status" value="1"/>
</dbReference>
<dbReference type="AlphaFoldDB" id="K9P4U2"/>
<dbReference type="RefSeq" id="WP_015108855.1">
    <property type="nucleotide sequence ID" value="NC_019675.1"/>
</dbReference>
<dbReference type="HOGENOM" id="CLU_022181_0_0_3"/>
<feature type="domain" description="Soluble ligand binding" evidence="3">
    <location>
        <begin position="261"/>
        <end position="312"/>
    </location>
</feature>
<feature type="domain" description="Polysaccharide export protein N-terminal" evidence="2">
    <location>
        <begin position="74"/>
        <end position="145"/>
    </location>
</feature>
<dbReference type="STRING" id="292564.Cyagr_1224"/>
<dbReference type="GO" id="GO:0015159">
    <property type="term" value="F:polysaccharide transmembrane transporter activity"/>
    <property type="evidence" value="ECO:0007669"/>
    <property type="project" value="InterPro"/>
</dbReference>
<dbReference type="Gene3D" id="3.10.560.10">
    <property type="entry name" value="Outer membrane lipoprotein wza domain like"/>
    <property type="match status" value="2"/>
</dbReference>